<dbReference type="AlphaFoldDB" id="A0A385DE95"/>
<keyword evidence="2 9" id="KW-0597">Phosphoprotein</keyword>
<dbReference type="EMBL" id="CP049945">
    <property type="protein sequence ID" value="QRF02719.1"/>
    <property type="molecule type" value="Genomic_DNA"/>
</dbReference>
<evidence type="ECO:0000313" key="14">
    <source>
        <dbReference type="EMBL" id="AXQ56735.1"/>
    </source>
</evidence>
<feature type="domain" description="Alpha-D-phosphohexomutase alpha/beta/alpha" evidence="12">
    <location>
        <begin position="165"/>
        <end position="260"/>
    </location>
</feature>
<evidence type="ECO:0000259" key="10">
    <source>
        <dbReference type="Pfam" id="PF00408"/>
    </source>
</evidence>
<dbReference type="PANTHER" id="PTHR42946">
    <property type="entry name" value="PHOSPHOHEXOSE MUTASE"/>
    <property type="match status" value="1"/>
</dbReference>
<keyword evidence="5 9" id="KW-0413">Isomerase</keyword>
<evidence type="ECO:0000259" key="11">
    <source>
        <dbReference type="Pfam" id="PF02878"/>
    </source>
</evidence>
<dbReference type="GO" id="GO:0005975">
    <property type="term" value="P:carbohydrate metabolic process"/>
    <property type="evidence" value="ECO:0007669"/>
    <property type="project" value="InterPro"/>
</dbReference>
<dbReference type="EC" id="5.4.2.10" evidence="7 9"/>
<dbReference type="Proteomes" id="UP000596311">
    <property type="component" value="Chromosome"/>
</dbReference>
<dbReference type="GO" id="GO:0008966">
    <property type="term" value="F:phosphoglucosamine mutase activity"/>
    <property type="evidence" value="ECO:0007669"/>
    <property type="project" value="UniProtKB-UniRule"/>
</dbReference>
<organism evidence="14 16">
    <name type="scientific">Streptomyces koyangensis</name>
    <dbReference type="NCBI Taxonomy" id="188770"/>
    <lineage>
        <taxon>Bacteria</taxon>
        <taxon>Bacillati</taxon>
        <taxon>Actinomycetota</taxon>
        <taxon>Actinomycetes</taxon>
        <taxon>Kitasatosporales</taxon>
        <taxon>Streptomycetaceae</taxon>
        <taxon>Streptomyces</taxon>
        <taxon>Streptomyces aurantiacus group</taxon>
    </lineage>
</organism>
<dbReference type="GO" id="GO:0005829">
    <property type="term" value="C:cytosol"/>
    <property type="evidence" value="ECO:0007669"/>
    <property type="project" value="TreeGrafter"/>
</dbReference>
<dbReference type="InterPro" id="IPR005846">
    <property type="entry name" value="A-D-PHexomutase_a/b/a-III"/>
</dbReference>
<evidence type="ECO:0000256" key="1">
    <source>
        <dbReference type="ARBA" id="ARBA00010231"/>
    </source>
</evidence>
<feature type="binding site" evidence="9">
    <location>
        <position position="249"/>
    </location>
    <ligand>
        <name>Mg(2+)</name>
        <dbReference type="ChEBI" id="CHEBI:18420"/>
    </ligand>
</feature>
<feature type="active site" description="Phosphoserine intermediate" evidence="9">
    <location>
        <position position="105"/>
    </location>
</feature>
<dbReference type="Gene3D" id="3.30.310.50">
    <property type="entry name" value="Alpha-D-phosphohexomutase, C-terminal domain"/>
    <property type="match status" value="1"/>
</dbReference>
<evidence type="ECO:0000259" key="13">
    <source>
        <dbReference type="Pfam" id="PF02880"/>
    </source>
</evidence>
<evidence type="ECO:0000256" key="3">
    <source>
        <dbReference type="ARBA" id="ARBA00022723"/>
    </source>
</evidence>
<dbReference type="InterPro" id="IPR006352">
    <property type="entry name" value="GlmM_bact"/>
</dbReference>
<comment type="catalytic activity">
    <reaction evidence="6 9">
        <text>alpha-D-glucosamine 1-phosphate = D-glucosamine 6-phosphate</text>
        <dbReference type="Rhea" id="RHEA:23424"/>
        <dbReference type="ChEBI" id="CHEBI:58516"/>
        <dbReference type="ChEBI" id="CHEBI:58725"/>
        <dbReference type="EC" id="5.4.2.10"/>
    </reaction>
</comment>
<dbReference type="SUPFAM" id="SSF55957">
    <property type="entry name" value="Phosphoglucomutase, C-terminal domain"/>
    <property type="match status" value="1"/>
</dbReference>
<protein>
    <recommendedName>
        <fullName evidence="8 9">Phosphoglucosamine mutase</fullName>
        <ecNumber evidence="7 9">5.4.2.10</ecNumber>
    </recommendedName>
</protein>
<comment type="cofactor">
    <cofactor evidence="9">
        <name>Mg(2+)</name>
        <dbReference type="ChEBI" id="CHEBI:18420"/>
    </cofactor>
    <text evidence="9">Binds 1 Mg(2+) ion per subunit.</text>
</comment>
<name>A0A385DE95_9ACTN</name>
<dbReference type="CDD" id="cd05802">
    <property type="entry name" value="GlmM"/>
    <property type="match status" value="1"/>
</dbReference>
<dbReference type="HAMAP" id="MF_01554_B">
    <property type="entry name" value="GlmM_B"/>
    <property type="match status" value="1"/>
</dbReference>
<dbReference type="Pfam" id="PF02878">
    <property type="entry name" value="PGM_PMM_I"/>
    <property type="match status" value="1"/>
</dbReference>
<comment type="function">
    <text evidence="9">Catalyzes the conversion of glucosamine-6-phosphate to glucosamine-1-phosphate.</text>
</comment>
<evidence type="ECO:0000256" key="9">
    <source>
        <dbReference type="HAMAP-Rule" id="MF_01554"/>
    </source>
</evidence>
<dbReference type="Gene3D" id="3.40.120.10">
    <property type="entry name" value="Alpha-D-Glucose-1,6-Bisphosphate, subunit A, domain 3"/>
    <property type="match status" value="3"/>
</dbReference>
<feature type="modified residue" description="Phosphoserine" evidence="9">
    <location>
        <position position="105"/>
    </location>
</feature>
<dbReference type="InterPro" id="IPR036900">
    <property type="entry name" value="A-D-PHexomutase_C_sf"/>
</dbReference>
<dbReference type="FunFam" id="3.40.120.10:FF:000001">
    <property type="entry name" value="Phosphoglucosamine mutase"/>
    <property type="match status" value="1"/>
</dbReference>
<feature type="domain" description="Alpha-D-phosphohexomutase alpha/beta/alpha" evidence="11">
    <location>
        <begin position="3"/>
        <end position="139"/>
    </location>
</feature>
<reference evidence="14 16" key="1">
    <citation type="submission" date="2018-08" db="EMBL/GenBank/DDBJ databases">
        <authorList>
            <person name="Ferrada E.E."/>
            <person name="Latorre B.A."/>
        </authorList>
    </citation>
    <scope>NUCLEOTIDE SEQUENCE [LARGE SCALE GENOMIC DNA]</scope>
    <source>
        <strain evidence="14 16">VK-A60T</strain>
    </source>
</reference>
<dbReference type="Pfam" id="PF02879">
    <property type="entry name" value="PGM_PMM_II"/>
    <property type="match status" value="1"/>
</dbReference>
<feature type="binding site" evidence="9">
    <location>
        <position position="251"/>
    </location>
    <ligand>
        <name>Mg(2+)</name>
        <dbReference type="ChEBI" id="CHEBI:18420"/>
    </ligand>
</feature>
<dbReference type="FunFam" id="3.30.310.50:FF:000001">
    <property type="entry name" value="Phosphoglucosamine mutase"/>
    <property type="match status" value="1"/>
</dbReference>
<dbReference type="InterPro" id="IPR005845">
    <property type="entry name" value="A-D-PHexomutase_a/b/a-II"/>
</dbReference>
<reference evidence="15 17" key="2">
    <citation type="submission" date="2020-03" db="EMBL/GenBank/DDBJ databases">
        <title>Genome mining and metabolic profiling illuminate the polycyclic tetramate macrolactams from Streptomyces koyangensis SCSIO 5802.</title>
        <authorList>
            <person name="Ding W."/>
        </authorList>
    </citation>
    <scope>NUCLEOTIDE SEQUENCE [LARGE SCALE GENOMIC DNA]</scope>
    <source>
        <strain evidence="15 17">SCSIO 5802</strain>
    </source>
</reference>
<evidence type="ECO:0000256" key="2">
    <source>
        <dbReference type="ARBA" id="ARBA00022553"/>
    </source>
</evidence>
<dbReference type="FunFam" id="3.40.120.10:FF:000002">
    <property type="entry name" value="Phosphoglucosamine mutase"/>
    <property type="match status" value="1"/>
</dbReference>
<evidence type="ECO:0000313" key="17">
    <source>
        <dbReference type="Proteomes" id="UP000596311"/>
    </source>
</evidence>
<dbReference type="Proteomes" id="UP000259636">
    <property type="component" value="Chromosome"/>
</dbReference>
<comment type="PTM">
    <text evidence="9">Activated by phosphorylation.</text>
</comment>
<gene>
    <name evidence="9" type="primary">glmM</name>
    <name evidence="14" type="ORF">D0C37_20465</name>
    <name evidence="15" type="ORF">G9U55_11245</name>
</gene>
<sequence>MGRLFGTDGVRGVANADLTAELALGLSVAAAHVLAEAGTASTEHRQVAVVGRDPRASGEFLEAAVVAGLASAGVDVLRVGVLPTPAVAYLTGALGADLGVMLSASHNAMPDNGIKFFARGGHKLADELEDRIEALYEEHRTGAAWERPTGAGVGRVRDYDEGFDQYVAHLIGVLPNRLDGLKVVLDEAHGAAARVSPEAFARAGAEVVTIGADPDGLNINDGCGSTHLGLLRAAVVEHGAHLGIAHDGDADRCLAVDAEGREIDGDQILAVLALAMREHGGLRSETVVATVMSNLGFKLALEREGISLVQTAVGDRYVLEEMKEHGYALGGEQSGHVIILDHATTGDGTLTGLMLAARVAETGRPLAELAAVMERLPQVLVNVPDVDRSRVTTSAELASAVARAEQELGATGRVLLRPSGTEPLVRVMVEAADIEQAGAIAGRLADVVKSALG</sequence>
<dbReference type="GO" id="GO:0009252">
    <property type="term" value="P:peptidoglycan biosynthetic process"/>
    <property type="evidence" value="ECO:0007669"/>
    <property type="project" value="TreeGrafter"/>
</dbReference>
<dbReference type="GeneID" id="300116527"/>
<evidence type="ECO:0000256" key="7">
    <source>
        <dbReference type="ARBA" id="ARBA00066330"/>
    </source>
</evidence>
<proteinExistence type="inferred from homology"/>
<comment type="similarity">
    <text evidence="1 9">Belongs to the phosphohexose mutase family.</text>
</comment>
<evidence type="ECO:0000256" key="6">
    <source>
        <dbReference type="ARBA" id="ARBA00050364"/>
    </source>
</evidence>
<dbReference type="GO" id="GO:0006048">
    <property type="term" value="P:UDP-N-acetylglucosamine biosynthetic process"/>
    <property type="evidence" value="ECO:0007669"/>
    <property type="project" value="TreeGrafter"/>
</dbReference>
<dbReference type="InterPro" id="IPR005844">
    <property type="entry name" value="A-D-PHexomutase_a/b/a-I"/>
</dbReference>
<dbReference type="EMBL" id="CP031742">
    <property type="protein sequence ID" value="AXQ56735.1"/>
    <property type="molecule type" value="Genomic_DNA"/>
</dbReference>
<keyword evidence="17" id="KW-1185">Reference proteome</keyword>
<dbReference type="InterPro" id="IPR050060">
    <property type="entry name" value="Phosphoglucosamine_mutase"/>
</dbReference>
<evidence type="ECO:0000313" key="16">
    <source>
        <dbReference type="Proteomes" id="UP000259636"/>
    </source>
</evidence>
<accession>A0A385DE95</accession>
<evidence type="ECO:0000256" key="4">
    <source>
        <dbReference type="ARBA" id="ARBA00022842"/>
    </source>
</evidence>
<dbReference type="InterPro" id="IPR016055">
    <property type="entry name" value="A-D-PHexomutase_a/b/a-I/II/III"/>
</dbReference>
<feature type="binding site" evidence="9">
    <location>
        <position position="247"/>
    </location>
    <ligand>
        <name>Mg(2+)</name>
        <dbReference type="ChEBI" id="CHEBI:18420"/>
    </ligand>
</feature>
<dbReference type="NCBIfam" id="TIGR01455">
    <property type="entry name" value="glmM"/>
    <property type="match status" value="1"/>
</dbReference>
<dbReference type="KEGG" id="sky:D0C37_20465"/>
<dbReference type="RefSeq" id="WP_101276730.1">
    <property type="nucleotide sequence ID" value="NZ_CP031742.1"/>
</dbReference>
<feature type="domain" description="Alpha-D-phosphohexomutase C-terminal" evidence="10">
    <location>
        <begin position="380"/>
        <end position="446"/>
    </location>
</feature>
<dbReference type="GO" id="GO:0000287">
    <property type="term" value="F:magnesium ion binding"/>
    <property type="evidence" value="ECO:0007669"/>
    <property type="project" value="UniProtKB-UniRule"/>
</dbReference>
<evidence type="ECO:0000256" key="8">
    <source>
        <dbReference type="ARBA" id="ARBA00068193"/>
    </source>
</evidence>
<keyword evidence="3 9" id="KW-0479">Metal-binding</keyword>
<dbReference type="PANTHER" id="PTHR42946:SF1">
    <property type="entry name" value="PHOSPHOGLUCOMUTASE (ALPHA-D-GLUCOSE-1,6-BISPHOSPHATE-DEPENDENT)"/>
    <property type="match status" value="1"/>
</dbReference>
<evidence type="ECO:0000313" key="15">
    <source>
        <dbReference type="EMBL" id="QRF02719.1"/>
    </source>
</evidence>
<evidence type="ECO:0000256" key="5">
    <source>
        <dbReference type="ARBA" id="ARBA00023235"/>
    </source>
</evidence>
<keyword evidence="4 9" id="KW-0460">Magnesium</keyword>
<feature type="domain" description="Alpha-D-phosphohexomutase alpha/beta/alpha" evidence="13">
    <location>
        <begin position="264"/>
        <end position="375"/>
    </location>
</feature>
<dbReference type="SUPFAM" id="SSF53738">
    <property type="entry name" value="Phosphoglucomutase, first 3 domains"/>
    <property type="match status" value="3"/>
</dbReference>
<evidence type="ECO:0000259" key="12">
    <source>
        <dbReference type="Pfam" id="PF02879"/>
    </source>
</evidence>
<dbReference type="PRINTS" id="PR00509">
    <property type="entry name" value="PGMPMM"/>
</dbReference>
<feature type="binding site" description="via phosphate group" evidence="9">
    <location>
        <position position="105"/>
    </location>
    <ligand>
        <name>Mg(2+)</name>
        <dbReference type="ChEBI" id="CHEBI:18420"/>
    </ligand>
</feature>
<dbReference type="InterPro" id="IPR005841">
    <property type="entry name" value="Alpha-D-phosphohexomutase_SF"/>
</dbReference>
<dbReference type="Pfam" id="PF00408">
    <property type="entry name" value="PGM_PMM_IV"/>
    <property type="match status" value="1"/>
</dbReference>
<dbReference type="Pfam" id="PF02880">
    <property type="entry name" value="PGM_PMM_III"/>
    <property type="match status" value="1"/>
</dbReference>
<dbReference type="InterPro" id="IPR005843">
    <property type="entry name" value="A-D-PHexomutase_C"/>
</dbReference>
<dbReference type="GO" id="GO:0004615">
    <property type="term" value="F:phosphomannomutase activity"/>
    <property type="evidence" value="ECO:0007669"/>
    <property type="project" value="TreeGrafter"/>
</dbReference>